<dbReference type="RefSeq" id="XP_040698322.1">
    <property type="nucleotide sequence ID" value="XM_040840732.1"/>
</dbReference>
<dbReference type="VEuPathDB" id="FungiDB:ASPSYDRAFT_135857"/>
<evidence type="ECO:0000313" key="1">
    <source>
        <dbReference type="EMBL" id="OJJ54516.1"/>
    </source>
</evidence>
<reference evidence="2" key="1">
    <citation type="journal article" date="2017" name="Genome Biol.">
        <title>Comparative genomics reveals high biological diversity and specific adaptations in the industrially and medically important fungal genus Aspergillus.</title>
        <authorList>
            <person name="de Vries R.P."/>
            <person name="Riley R."/>
            <person name="Wiebenga A."/>
            <person name="Aguilar-Osorio G."/>
            <person name="Amillis S."/>
            <person name="Uchima C.A."/>
            <person name="Anderluh G."/>
            <person name="Asadollahi M."/>
            <person name="Askin M."/>
            <person name="Barry K."/>
            <person name="Battaglia E."/>
            <person name="Bayram O."/>
            <person name="Benocci T."/>
            <person name="Braus-Stromeyer S.A."/>
            <person name="Caldana C."/>
            <person name="Canovas D."/>
            <person name="Cerqueira G.C."/>
            <person name="Chen F."/>
            <person name="Chen W."/>
            <person name="Choi C."/>
            <person name="Clum A."/>
            <person name="Dos Santos R.A."/>
            <person name="Damasio A.R."/>
            <person name="Diallinas G."/>
            <person name="Emri T."/>
            <person name="Fekete E."/>
            <person name="Flipphi M."/>
            <person name="Freyberg S."/>
            <person name="Gallo A."/>
            <person name="Gournas C."/>
            <person name="Habgood R."/>
            <person name="Hainaut M."/>
            <person name="Harispe M.L."/>
            <person name="Henrissat B."/>
            <person name="Hilden K.S."/>
            <person name="Hope R."/>
            <person name="Hossain A."/>
            <person name="Karabika E."/>
            <person name="Karaffa L."/>
            <person name="Karanyi Z."/>
            <person name="Krasevec N."/>
            <person name="Kuo A."/>
            <person name="Kusch H."/>
            <person name="LaButti K."/>
            <person name="Lagendijk E.L."/>
            <person name="Lapidus A."/>
            <person name="Levasseur A."/>
            <person name="Lindquist E."/>
            <person name="Lipzen A."/>
            <person name="Logrieco A.F."/>
            <person name="MacCabe A."/>
            <person name="Maekelae M.R."/>
            <person name="Malavazi I."/>
            <person name="Melin P."/>
            <person name="Meyer V."/>
            <person name="Mielnichuk N."/>
            <person name="Miskei M."/>
            <person name="Molnar A.P."/>
            <person name="Mule G."/>
            <person name="Ngan C.Y."/>
            <person name="Orejas M."/>
            <person name="Orosz E."/>
            <person name="Ouedraogo J.P."/>
            <person name="Overkamp K.M."/>
            <person name="Park H.-S."/>
            <person name="Perrone G."/>
            <person name="Piumi F."/>
            <person name="Punt P.J."/>
            <person name="Ram A.F."/>
            <person name="Ramon A."/>
            <person name="Rauscher S."/>
            <person name="Record E."/>
            <person name="Riano-Pachon D.M."/>
            <person name="Robert V."/>
            <person name="Roehrig J."/>
            <person name="Ruller R."/>
            <person name="Salamov A."/>
            <person name="Salih N.S."/>
            <person name="Samson R.A."/>
            <person name="Sandor E."/>
            <person name="Sanguinetti M."/>
            <person name="Schuetze T."/>
            <person name="Sepcic K."/>
            <person name="Shelest E."/>
            <person name="Sherlock G."/>
            <person name="Sophianopoulou V."/>
            <person name="Squina F.M."/>
            <person name="Sun H."/>
            <person name="Susca A."/>
            <person name="Todd R.B."/>
            <person name="Tsang A."/>
            <person name="Unkles S.E."/>
            <person name="van de Wiele N."/>
            <person name="van Rossen-Uffink D."/>
            <person name="Oliveira J.V."/>
            <person name="Vesth T.C."/>
            <person name="Visser J."/>
            <person name="Yu J.-H."/>
            <person name="Zhou M."/>
            <person name="Andersen M.R."/>
            <person name="Archer D.B."/>
            <person name="Baker S.E."/>
            <person name="Benoit I."/>
            <person name="Brakhage A.A."/>
            <person name="Braus G.H."/>
            <person name="Fischer R."/>
            <person name="Frisvad J.C."/>
            <person name="Goldman G.H."/>
            <person name="Houbraken J."/>
            <person name="Oakley B."/>
            <person name="Pocsi I."/>
            <person name="Scazzocchio C."/>
            <person name="Seiboth B."/>
            <person name="vanKuyk P.A."/>
            <person name="Wortman J."/>
            <person name="Dyer P.S."/>
            <person name="Grigoriev I.V."/>
        </authorList>
    </citation>
    <scope>NUCLEOTIDE SEQUENCE [LARGE SCALE GENOMIC DNA]</scope>
    <source>
        <strain evidence="2">CBS 593.65</strain>
    </source>
</reference>
<gene>
    <name evidence="1" type="ORF">ASPSYDRAFT_135857</name>
</gene>
<evidence type="ECO:0008006" key="3">
    <source>
        <dbReference type="Google" id="ProtNLM"/>
    </source>
</evidence>
<dbReference type="Gene3D" id="3.30.70.100">
    <property type="match status" value="1"/>
</dbReference>
<keyword evidence="2" id="KW-1185">Reference proteome</keyword>
<sequence>MYIIAPLSNCASAPKRDRFLEYISKIAAVTHAREPKCPAYAWFRSAEDNDAVPHHWVRGLEVYEDVEAHTVTHRASTEYKTFRTAVAAEALLARPSNLRYWRPSSVGFLGRTTQDGEAVSKMKSQAYIVVEELTPRAGKRGSVLRQLDGLAREAEQDTSVLSFWVLRRGEGDEEEDEGLLVFVRCESKDAWAGFMARGVVAEPWGAMEAMLDGQMRTTWVECGVGFLGR</sequence>
<accession>A0A1L9T504</accession>
<dbReference type="SUPFAM" id="SSF54909">
    <property type="entry name" value="Dimeric alpha+beta barrel"/>
    <property type="match status" value="1"/>
</dbReference>
<proteinExistence type="predicted"/>
<name>A0A1L9T504_9EURO</name>
<organism evidence="1 2">
    <name type="scientific">Aspergillus sydowii CBS 593.65</name>
    <dbReference type="NCBI Taxonomy" id="1036612"/>
    <lineage>
        <taxon>Eukaryota</taxon>
        <taxon>Fungi</taxon>
        <taxon>Dikarya</taxon>
        <taxon>Ascomycota</taxon>
        <taxon>Pezizomycotina</taxon>
        <taxon>Eurotiomycetes</taxon>
        <taxon>Eurotiomycetidae</taxon>
        <taxon>Eurotiales</taxon>
        <taxon>Aspergillaceae</taxon>
        <taxon>Aspergillus</taxon>
        <taxon>Aspergillus subgen. Nidulantes</taxon>
    </lineage>
</organism>
<evidence type="ECO:0000313" key="2">
    <source>
        <dbReference type="Proteomes" id="UP000184356"/>
    </source>
</evidence>
<dbReference type="AlphaFoldDB" id="A0A1L9T504"/>
<dbReference type="InterPro" id="IPR011008">
    <property type="entry name" value="Dimeric_a/b-barrel"/>
</dbReference>
<dbReference type="Proteomes" id="UP000184356">
    <property type="component" value="Unassembled WGS sequence"/>
</dbReference>
<protein>
    <recommendedName>
        <fullName evidence="3">ABM domain-containing protein</fullName>
    </recommendedName>
</protein>
<dbReference type="OrthoDB" id="5361133at2759"/>
<dbReference type="EMBL" id="KV878594">
    <property type="protein sequence ID" value="OJJ54516.1"/>
    <property type="molecule type" value="Genomic_DNA"/>
</dbReference>
<dbReference type="GeneID" id="63756805"/>